<dbReference type="InterPro" id="IPR011701">
    <property type="entry name" value="MFS"/>
</dbReference>
<evidence type="ECO:0000256" key="6">
    <source>
        <dbReference type="SAM" id="Phobius"/>
    </source>
</evidence>
<dbReference type="PATRIC" id="fig|84531.8.peg.3759"/>
<feature type="domain" description="Major facilitator superfamily (MFS) profile" evidence="7">
    <location>
        <begin position="4"/>
        <end position="384"/>
    </location>
</feature>
<dbReference type="CDD" id="cd17324">
    <property type="entry name" value="MFS_NepI_like"/>
    <property type="match status" value="1"/>
</dbReference>
<dbReference type="InterPro" id="IPR050189">
    <property type="entry name" value="MFS_Efflux_Transporters"/>
</dbReference>
<evidence type="ECO:0000256" key="1">
    <source>
        <dbReference type="ARBA" id="ARBA00004651"/>
    </source>
</evidence>
<feature type="transmembrane region" description="Helical" evidence="6">
    <location>
        <begin position="209"/>
        <end position="228"/>
    </location>
</feature>
<dbReference type="SUPFAM" id="SSF103473">
    <property type="entry name" value="MFS general substrate transporter"/>
    <property type="match status" value="1"/>
</dbReference>
<feature type="transmembrane region" description="Helical" evidence="6">
    <location>
        <begin position="268"/>
        <end position="287"/>
    </location>
</feature>
<evidence type="ECO:0000313" key="8">
    <source>
        <dbReference type="EMBL" id="ALN81864.1"/>
    </source>
</evidence>
<reference evidence="8 9" key="1">
    <citation type="journal article" date="2015" name="BMC Genomics">
        <title>Comparative genomics and metabolic profiling of the genus Lysobacter.</title>
        <authorList>
            <person name="de Bruijn I."/>
            <person name="Cheng X."/>
            <person name="de Jager V."/>
            <person name="Exposito R.G."/>
            <person name="Watrous J."/>
            <person name="Patel N."/>
            <person name="Postma J."/>
            <person name="Dorrestein P.C."/>
            <person name="Kobayashi D."/>
            <person name="Raaijmakers J.M."/>
        </authorList>
    </citation>
    <scope>NUCLEOTIDE SEQUENCE [LARGE SCALE GENOMIC DNA]</scope>
    <source>
        <strain evidence="8 9">76</strain>
    </source>
</reference>
<evidence type="ECO:0000256" key="4">
    <source>
        <dbReference type="ARBA" id="ARBA00022989"/>
    </source>
</evidence>
<dbReference type="PROSITE" id="PS50850">
    <property type="entry name" value="MFS"/>
    <property type="match status" value="1"/>
</dbReference>
<feature type="transmembrane region" description="Helical" evidence="6">
    <location>
        <begin position="358"/>
        <end position="378"/>
    </location>
</feature>
<dbReference type="Pfam" id="PF07690">
    <property type="entry name" value="MFS_1"/>
    <property type="match status" value="1"/>
</dbReference>
<evidence type="ECO:0000259" key="7">
    <source>
        <dbReference type="PROSITE" id="PS50850"/>
    </source>
</evidence>
<keyword evidence="3 6" id="KW-0812">Transmembrane</keyword>
<dbReference type="PANTHER" id="PTHR43124:SF3">
    <property type="entry name" value="CHLORAMPHENICOL EFFLUX PUMP RV0191"/>
    <property type="match status" value="1"/>
</dbReference>
<feature type="transmembrane region" description="Helical" evidence="6">
    <location>
        <begin position="240"/>
        <end position="261"/>
    </location>
</feature>
<keyword evidence="4 6" id="KW-1133">Transmembrane helix</keyword>
<evidence type="ECO:0000256" key="2">
    <source>
        <dbReference type="ARBA" id="ARBA00022475"/>
    </source>
</evidence>
<dbReference type="RefSeq" id="WP_057918786.1">
    <property type="nucleotide sequence ID" value="NZ_CP011129.1"/>
</dbReference>
<keyword evidence="5 6" id="KW-0472">Membrane</keyword>
<gene>
    <name evidence="8" type="ORF">LA76x_3742</name>
</gene>
<evidence type="ECO:0000313" key="9">
    <source>
        <dbReference type="Proteomes" id="UP000060787"/>
    </source>
</evidence>
<feature type="transmembrane region" description="Helical" evidence="6">
    <location>
        <begin position="69"/>
        <end position="87"/>
    </location>
</feature>
<name>A0A0S2FE99_LYSAN</name>
<dbReference type="Gene3D" id="1.20.1250.20">
    <property type="entry name" value="MFS general substrate transporter like domains"/>
    <property type="match status" value="1"/>
</dbReference>
<organism evidence="8 9">
    <name type="scientific">Lysobacter antibioticus</name>
    <dbReference type="NCBI Taxonomy" id="84531"/>
    <lineage>
        <taxon>Bacteria</taxon>
        <taxon>Pseudomonadati</taxon>
        <taxon>Pseudomonadota</taxon>
        <taxon>Gammaproteobacteria</taxon>
        <taxon>Lysobacterales</taxon>
        <taxon>Lysobacteraceae</taxon>
        <taxon>Lysobacter</taxon>
    </lineage>
</organism>
<keyword evidence="9" id="KW-1185">Reference proteome</keyword>
<dbReference type="GO" id="GO:0022857">
    <property type="term" value="F:transmembrane transporter activity"/>
    <property type="evidence" value="ECO:0007669"/>
    <property type="project" value="InterPro"/>
</dbReference>
<evidence type="ECO:0000256" key="5">
    <source>
        <dbReference type="ARBA" id="ARBA00023136"/>
    </source>
</evidence>
<dbReference type="AlphaFoldDB" id="A0A0S2FE99"/>
<dbReference type="PANTHER" id="PTHR43124">
    <property type="entry name" value="PURINE EFFLUX PUMP PBUE"/>
    <property type="match status" value="1"/>
</dbReference>
<protein>
    <submittedName>
        <fullName evidence="8">Sugar (And other) transporter family protein</fullName>
    </submittedName>
</protein>
<dbReference type="Proteomes" id="UP000060787">
    <property type="component" value="Chromosome"/>
</dbReference>
<evidence type="ECO:0000256" key="3">
    <source>
        <dbReference type="ARBA" id="ARBA00022692"/>
    </source>
</evidence>
<sequence length="390" mass="41362">MNKPLFSLLLGAFALGSAEFGTVGLIPSLSHQLHRSSDELGWLVAIYAIGVTIGAPLLTRLLQRYDARLTLAVSMALAGVLTVLASASEHFGLLLIARLLLGANHGLFFSLAMPLAGKLSPRSTIEGMSQVVSGLTIAIVLSIPIMGFVSDHYHWQATFWLLGASYFVAAAAMWRWIPARAGKREVDAQPVGFVEVISNPRVLSALMKIVLLFGGYFIAYTYLPKLIIDSLGYSQDTANLLLLLFGIGVVLGNHVGGIAAARFGVSRTIGFNYALIAALFLAIYFLIGLPSAAYAGILVLGLFAMSATPSLGHYGIEVSRRLIPGSAEIASSLTVSGYNIGIALGSLIGGVVLRQVGLNQILVVAAFVIGLGLVVNFLEHRADRRLDMAI</sequence>
<feature type="transmembrane region" description="Helical" evidence="6">
    <location>
        <begin position="333"/>
        <end position="352"/>
    </location>
</feature>
<dbReference type="eggNOG" id="COG2814">
    <property type="taxonomic scope" value="Bacteria"/>
</dbReference>
<feature type="transmembrane region" description="Helical" evidence="6">
    <location>
        <begin position="293"/>
        <end position="312"/>
    </location>
</feature>
<proteinExistence type="predicted"/>
<accession>A0A0S2FE99</accession>
<dbReference type="KEGG" id="lab:LA76x_3742"/>
<dbReference type="GO" id="GO:0005886">
    <property type="term" value="C:plasma membrane"/>
    <property type="evidence" value="ECO:0007669"/>
    <property type="project" value="UniProtKB-SubCell"/>
</dbReference>
<feature type="transmembrane region" description="Helical" evidence="6">
    <location>
        <begin position="128"/>
        <end position="149"/>
    </location>
</feature>
<dbReference type="InterPro" id="IPR036259">
    <property type="entry name" value="MFS_trans_sf"/>
</dbReference>
<feature type="transmembrane region" description="Helical" evidence="6">
    <location>
        <begin position="93"/>
        <end position="116"/>
    </location>
</feature>
<keyword evidence="2" id="KW-1003">Cell membrane</keyword>
<dbReference type="InterPro" id="IPR020846">
    <property type="entry name" value="MFS_dom"/>
</dbReference>
<comment type="subcellular location">
    <subcellularLocation>
        <location evidence="1">Cell membrane</location>
        <topology evidence="1">Multi-pass membrane protein</topology>
    </subcellularLocation>
</comment>
<dbReference type="STRING" id="84531.LA76x_3742"/>
<feature type="transmembrane region" description="Helical" evidence="6">
    <location>
        <begin position="155"/>
        <end position="174"/>
    </location>
</feature>
<dbReference type="EMBL" id="CP011129">
    <property type="protein sequence ID" value="ALN81864.1"/>
    <property type="molecule type" value="Genomic_DNA"/>
</dbReference>
<feature type="transmembrane region" description="Helical" evidence="6">
    <location>
        <begin position="42"/>
        <end position="62"/>
    </location>
</feature>